<dbReference type="InterPro" id="IPR027417">
    <property type="entry name" value="P-loop_NTPase"/>
</dbReference>
<dbReference type="InterPro" id="IPR002182">
    <property type="entry name" value="NB-ARC"/>
</dbReference>
<comment type="caution">
    <text evidence="2">The sequence shown here is derived from an EMBL/GenBank/DDBJ whole genome shotgun (WGS) entry which is preliminary data.</text>
</comment>
<dbReference type="EMBL" id="JARJCW010000021">
    <property type="protein sequence ID" value="KAJ7213433.1"/>
    <property type="molecule type" value="Genomic_DNA"/>
</dbReference>
<dbReference type="InterPro" id="IPR011990">
    <property type="entry name" value="TPR-like_helical_dom_sf"/>
</dbReference>
<organism evidence="2 3">
    <name type="scientific">Mycena pura</name>
    <dbReference type="NCBI Taxonomy" id="153505"/>
    <lineage>
        <taxon>Eukaryota</taxon>
        <taxon>Fungi</taxon>
        <taxon>Dikarya</taxon>
        <taxon>Basidiomycota</taxon>
        <taxon>Agaricomycotina</taxon>
        <taxon>Agaricomycetes</taxon>
        <taxon>Agaricomycetidae</taxon>
        <taxon>Agaricales</taxon>
        <taxon>Marasmiineae</taxon>
        <taxon>Mycenaceae</taxon>
        <taxon>Mycena</taxon>
    </lineage>
</organism>
<dbReference type="GO" id="GO:0016787">
    <property type="term" value="F:hydrolase activity"/>
    <property type="evidence" value="ECO:0007669"/>
    <property type="project" value="UniProtKB-KW"/>
</dbReference>
<keyword evidence="3" id="KW-1185">Reference proteome</keyword>
<dbReference type="SUPFAM" id="SSF48452">
    <property type="entry name" value="TPR-like"/>
    <property type="match status" value="2"/>
</dbReference>
<proteinExistence type="predicted"/>
<dbReference type="Gene3D" id="1.25.40.10">
    <property type="entry name" value="Tetratricopeptide repeat domain"/>
    <property type="match status" value="2"/>
</dbReference>
<evidence type="ECO:0000313" key="3">
    <source>
        <dbReference type="Proteomes" id="UP001219525"/>
    </source>
</evidence>
<dbReference type="Gene3D" id="3.40.50.300">
    <property type="entry name" value="P-loop containing nucleotide triphosphate hydrolases"/>
    <property type="match status" value="1"/>
</dbReference>
<dbReference type="SUPFAM" id="SSF52540">
    <property type="entry name" value="P-loop containing nucleoside triphosphate hydrolases"/>
    <property type="match status" value="1"/>
</dbReference>
<evidence type="ECO:0000313" key="2">
    <source>
        <dbReference type="EMBL" id="KAJ7213433.1"/>
    </source>
</evidence>
<keyword evidence="2" id="KW-0378">Hydrolase</keyword>
<name>A0AAD6VLL4_9AGAR</name>
<reference evidence="2" key="1">
    <citation type="submission" date="2023-03" db="EMBL/GenBank/DDBJ databases">
        <title>Massive genome expansion in bonnet fungi (Mycena s.s.) driven by repeated elements and novel gene families across ecological guilds.</title>
        <authorList>
            <consortium name="Lawrence Berkeley National Laboratory"/>
            <person name="Harder C.B."/>
            <person name="Miyauchi S."/>
            <person name="Viragh M."/>
            <person name="Kuo A."/>
            <person name="Thoen E."/>
            <person name="Andreopoulos B."/>
            <person name="Lu D."/>
            <person name="Skrede I."/>
            <person name="Drula E."/>
            <person name="Henrissat B."/>
            <person name="Morin E."/>
            <person name="Kohler A."/>
            <person name="Barry K."/>
            <person name="LaButti K."/>
            <person name="Morin E."/>
            <person name="Salamov A."/>
            <person name="Lipzen A."/>
            <person name="Mereny Z."/>
            <person name="Hegedus B."/>
            <person name="Baldrian P."/>
            <person name="Stursova M."/>
            <person name="Weitz H."/>
            <person name="Taylor A."/>
            <person name="Grigoriev I.V."/>
            <person name="Nagy L.G."/>
            <person name="Martin F."/>
            <person name="Kauserud H."/>
        </authorList>
    </citation>
    <scope>NUCLEOTIDE SEQUENCE</scope>
    <source>
        <strain evidence="2">9144</strain>
    </source>
</reference>
<dbReference type="InterPro" id="IPR053137">
    <property type="entry name" value="NLR-like"/>
</dbReference>
<dbReference type="Pfam" id="PF00931">
    <property type="entry name" value="NB-ARC"/>
    <property type="match status" value="1"/>
</dbReference>
<protein>
    <submittedName>
        <fullName evidence="2">P-loop containing nucleoside triphosphate hydrolase protein</fullName>
    </submittedName>
</protein>
<dbReference type="Pfam" id="PF13424">
    <property type="entry name" value="TPR_12"/>
    <property type="match status" value="1"/>
</dbReference>
<feature type="domain" description="NB-ARC" evidence="1">
    <location>
        <begin position="9"/>
        <end position="148"/>
    </location>
</feature>
<gene>
    <name evidence="2" type="ORF">GGX14DRAFT_519023</name>
</gene>
<dbReference type="Pfam" id="PF13374">
    <property type="entry name" value="TPR_10"/>
    <property type="match status" value="3"/>
</dbReference>
<dbReference type="Proteomes" id="UP001219525">
    <property type="component" value="Unassembled WGS sequence"/>
</dbReference>
<dbReference type="PANTHER" id="PTHR46082:SF6">
    <property type="entry name" value="AAA+ ATPASE DOMAIN-CONTAINING PROTEIN-RELATED"/>
    <property type="match status" value="1"/>
</dbReference>
<dbReference type="PANTHER" id="PTHR46082">
    <property type="entry name" value="ATP/GTP-BINDING PROTEIN-RELATED"/>
    <property type="match status" value="1"/>
</dbReference>
<evidence type="ECO:0000259" key="1">
    <source>
        <dbReference type="Pfam" id="PF00931"/>
    </source>
</evidence>
<accession>A0AAD6VLL4</accession>
<dbReference type="AlphaFoldDB" id="A0AAD6VLL4"/>
<sequence>MEQFFAANQSEQKIYVLYGLGGSGKTQIALKFIEQHKAHFTHKFFVDASSPETVTNNFKMITSMLNIPEETVDGAMSWLASKSASEEWLLLFDNADDTNLGLNDFFPQCKHGNIIITTRNPELRVYGAYSHVSNMEEDDAVQLLLKSAAQVYTPPNDTYAQNIVKELCCFPLAIIQAGAYIASQDLVGYLRLYADNRAQLLSKKLVQSHDKYARTVYTTWQLSFERLGPVAQEFLMLCSHLHHEGISEDIFKSASVYMCTKQWPSEPDLVVCKKFLAQFYGLDSRWSSMKFRDVVNEILSFSLTDFNPERQVLSMHPLVHRWCSEVIADSDLYINCIRGVVGMCIGATSELHHLGSMLVPHLLATYGNDMGNVMVPDFRQEYARVYHWAGYHNKARQLQLNVLAQCHSLLGEHHTDTLTAMQDLAATYNKLGKLDDAKALEIDVLAKRHNLLGEHHPDTLTAMANLAITDRQLGELDDAKTLEINVLAKRCNLLGKHHPDTLTAMSNLAFTHRQLGELDNARALEIDVLAKRRNLLGEHHPDTLQAMQNLAITHRHFGELDDAKALEIDVLAKRCNLLGKQHPATLWAMQNLAITHRQLGELDNAKALEIDVLAEYHNLLGEHHPDTLWAMQNLAITHRRLGALDDAKALEIDVLAKRYNLLGGHHPDTLTAKSCSHPVPPW</sequence>
<dbReference type="GO" id="GO:0043531">
    <property type="term" value="F:ADP binding"/>
    <property type="evidence" value="ECO:0007669"/>
    <property type="project" value="InterPro"/>
</dbReference>